<dbReference type="PROSITE" id="PS50010">
    <property type="entry name" value="DH_2"/>
    <property type="match status" value="1"/>
</dbReference>
<dbReference type="InterPro" id="IPR035899">
    <property type="entry name" value="DBL_dom_sf"/>
</dbReference>
<dbReference type="Gene3D" id="1.20.900.10">
    <property type="entry name" value="Dbl homology (DH) domain"/>
    <property type="match status" value="1"/>
</dbReference>
<sequence>SRSAFKPYNNRSDSVEASECAILKSACDIEIETDDANPMKIQTPNSRPYHILKELLMTERTTLFDLKLLVQDFYRLFPQHVLTSGRALSELFNALKPLYDFHRSLLNDLDTKLTNWESSMGNCKGNTNSDQLRVGDLLLCAVHNALHQYRSFVQQMPIFLAAIDELSRTNQAFANALRSMEEEPFCYLAINHLMLKVANRMVAWQNILGRMVAALLEEGTDTAGASQLSNSRVALEKVASFNSETELTRDGLANFVKLVELEKEL</sequence>
<evidence type="ECO:0000259" key="1">
    <source>
        <dbReference type="PROSITE" id="PS50010"/>
    </source>
</evidence>
<protein>
    <submittedName>
        <fullName evidence="3">DH domain-containing protein</fullName>
    </submittedName>
</protein>
<keyword evidence="2" id="KW-1185">Reference proteome</keyword>
<dbReference type="SMART" id="SM00325">
    <property type="entry name" value="RhoGEF"/>
    <property type="match status" value="1"/>
</dbReference>
<dbReference type="Proteomes" id="UP000887569">
    <property type="component" value="Unplaced"/>
</dbReference>
<feature type="domain" description="DH" evidence="1">
    <location>
        <begin position="47"/>
        <end position="245"/>
    </location>
</feature>
<evidence type="ECO:0000313" key="3">
    <source>
        <dbReference type="WBParaSite" id="PgB01_g151_t01"/>
    </source>
</evidence>
<name>A0A914ZCP5_PARUN</name>
<proteinExistence type="predicted"/>
<dbReference type="SUPFAM" id="SSF48065">
    <property type="entry name" value="DBL homology domain (DH-domain)"/>
    <property type="match status" value="1"/>
</dbReference>
<organism evidence="2 3">
    <name type="scientific">Parascaris univalens</name>
    <name type="common">Nematode worm</name>
    <dbReference type="NCBI Taxonomy" id="6257"/>
    <lineage>
        <taxon>Eukaryota</taxon>
        <taxon>Metazoa</taxon>
        <taxon>Ecdysozoa</taxon>
        <taxon>Nematoda</taxon>
        <taxon>Chromadorea</taxon>
        <taxon>Rhabditida</taxon>
        <taxon>Spirurina</taxon>
        <taxon>Ascaridomorpha</taxon>
        <taxon>Ascaridoidea</taxon>
        <taxon>Ascarididae</taxon>
        <taxon>Parascaris</taxon>
    </lineage>
</organism>
<dbReference type="Pfam" id="PF00621">
    <property type="entry name" value="RhoGEF"/>
    <property type="match status" value="1"/>
</dbReference>
<dbReference type="AlphaFoldDB" id="A0A914ZCP5"/>
<dbReference type="PANTHER" id="PTHR45858">
    <property type="entry name" value="FERM DOMAIN CONTAINING PROTEIN"/>
    <property type="match status" value="1"/>
</dbReference>
<evidence type="ECO:0000313" key="2">
    <source>
        <dbReference type="Proteomes" id="UP000887569"/>
    </source>
</evidence>
<dbReference type="InterPro" id="IPR000219">
    <property type="entry name" value="DH_dom"/>
</dbReference>
<accession>A0A914ZCP5</accession>
<dbReference type="GO" id="GO:0005085">
    <property type="term" value="F:guanyl-nucleotide exchange factor activity"/>
    <property type="evidence" value="ECO:0007669"/>
    <property type="project" value="InterPro"/>
</dbReference>
<dbReference type="PANTHER" id="PTHR45858:SF1">
    <property type="entry name" value="FERM DOMAIN-CONTAINING PROTEIN 7"/>
    <property type="match status" value="1"/>
</dbReference>
<reference evidence="3" key="1">
    <citation type="submission" date="2022-11" db="UniProtKB">
        <authorList>
            <consortium name="WormBaseParasite"/>
        </authorList>
    </citation>
    <scope>IDENTIFICATION</scope>
</reference>
<dbReference type="WBParaSite" id="PgB01_g151_t01">
    <property type="protein sequence ID" value="PgB01_g151_t01"/>
    <property type="gene ID" value="PgB01_g151"/>
</dbReference>
<dbReference type="InterPro" id="IPR051835">
    <property type="entry name" value="RAC1-GEF"/>
</dbReference>